<proteinExistence type="predicted"/>
<dbReference type="Proteomes" id="UP001341840">
    <property type="component" value="Unassembled WGS sequence"/>
</dbReference>
<dbReference type="EMBL" id="JASCZI010211740">
    <property type="protein sequence ID" value="MED6196340.1"/>
    <property type="molecule type" value="Genomic_DNA"/>
</dbReference>
<protein>
    <submittedName>
        <fullName evidence="1">Uncharacterized protein</fullName>
    </submittedName>
</protein>
<organism evidence="1 2">
    <name type="scientific">Stylosanthes scabra</name>
    <dbReference type="NCBI Taxonomy" id="79078"/>
    <lineage>
        <taxon>Eukaryota</taxon>
        <taxon>Viridiplantae</taxon>
        <taxon>Streptophyta</taxon>
        <taxon>Embryophyta</taxon>
        <taxon>Tracheophyta</taxon>
        <taxon>Spermatophyta</taxon>
        <taxon>Magnoliopsida</taxon>
        <taxon>eudicotyledons</taxon>
        <taxon>Gunneridae</taxon>
        <taxon>Pentapetalae</taxon>
        <taxon>rosids</taxon>
        <taxon>fabids</taxon>
        <taxon>Fabales</taxon>
        <taxon>Fabaceae</taxon>
        <taxon>Papilionoideae</taxon>
        <taxon>50 kb inversion clade</taxon>
        <taxon>dalbergioids sensu lato</taxon>
        <taxon>Dalbergieae</taxon>
        <taxon>Pterocarpus clade</taxon>
        <taxon>Stylosanthes</taxon>
    </lineage>
</organism>
<evidence type="ECO:0000313" key="2">
    <source>
        <dbReference type="Proteomes" id="UP001341840"/>
    </source>
</evidence>
<sequence length="136" mass="16073">MSSSSSEEGDIFDEHCFRSLYNQKLFEETILKKEIIPEKGFDCDEEYPEIKEQIYKRGWRRLVNPREVSKNLVREFYANSNRSKEEMEELQVHPYTSHVRGVEIGFSLANLARVMRFKEETPGAENSFENRQNGDQ</sequence>
<keyword evidence="2" id="KW-1185">Reference proteome</keyword>
<accession>A0ABU6XHR7</accession>
<reference evidence="1 2" key="1">
    <citation type="journal article" date="2023" name="Plants (Basel)">
        <title>Bridging the Gap: Combining Genomics and Transcriptomics Approaches to Understand Stylosanthes scabra, an Orphan Legume from the Brazilian Caatinga.</title>
        <authorList>
            <person name="Ferreira-Neto J.R.C."/>
            <person name="da Silva M.D."/>
            <person name="Binneck E."/>
            <person name="de Melo N.F."/>
            <person name="da Silva R.H."/>
            <person name="de Melo A.L.T.M."/>
            <person name="Pandolfi V."/>
            <person name="Bustamante F.O."/>
            <person name="Brasileiro-Vidal A.C."/>
            <person name="Benko-Iseppon A.M."/>
        </authorList>
    </citation>
    <scope>NUCLEOTIDE SEQUENCE [LARGE SCALE GENOMIC DNA]</scope>
    <source>
        <tissue evidence="1">Leaves</tissue>
    </source>
</reference>
<evidence type="ECO:0000313" key="1">
    <source>
        <dbReference type="EMBL" id="MED6196340.1"/>
    </source>
</evidence>
<name>A0ABU6XHR7_9FABA</name>
<comment type="caution">
    <text evidence="1">The sequence shown here is derived from an EMBL/GenBank/DDBJ whole genome shotgun (WGS) entry which is preliminary data.</text>
</comment>
<gene>
    <name evidence="1" type="ORF">PIB30_046575</name>
</gene>